<dbReference type="EMBL" id="ML994672">
    <property type="protein sequence ID" value="KAF2178890.1"/>
    <property type="molecule type" value="Genomic_DNA"/>
</dbReference>
<name>A0A6A6DLR9_9PEZI</name>
<keyword evidence="3" id="KW-1185">Reference proteome</keyword>
<evidence type="ECO:0000313" key="2">
    <source>
        <dbReference type="EMBL" id="KAF2178890.1"/>
    </source>
</evidence>
<feature type="non-terminal residue" evidence="2">
    <location>
        <position position="192"/>
    </location>
</feature>
<feature type="non-terminal residue" evidence="2">
    <location>
        <position position="1"/>
    </location>
</feature>
<accession>A0A6A6DLR9</accession>
<protein>
    <submittedName>
        <fullName evidence="2">Uncharacterized protein</fullName>
    </submittedName>
</protein>
<sequence>TPPGSHHESTQSTQNLDLSLQIPGPEALTAADKRSQAARKAAATRQIPKLQDPFPTKTEIRNAYDTKLLRHYPAATPTPAPQRLTPIAEKSTRVMNLLKNFPKLQIPARGTTVSVEEVELDKKILNENRAHTAGDNAVASARKNFAVLDPVKEEGQNRGYMVESGLDMDDLEDEKRGIPNKLPEWKKWATGR</sequence>
<reference evidence="2" key="1">
    <citation type="journal article" date="2020" name="Stud. Mycol.">
        <title>101 Dothideomycetes genomes: a test case for predicting lifestyles and emergence of pathogens.</title>
        <authorList>
            <person name="Haridas S."/>
            <person name="Albert R."/>
            <person name="Binder M."/>
            <person name="Bloem J."/>
            <person name="Labutti K."/>
            <person name="Salamov A."/>
            <person name="Andreopoulos B."/>
            <person name="Baker S."/>
            <person name="Barry K."/>
            <person name="Bills G."/>
            <person name="Bluhm B."/>
            <person name="Cannon C."/>
            <person name="Castanera R."/>
            <person name="Culley D."/>
            <person name="Daum C."/>
            <person name="Ezra D."/>
            <person name="Gonzalez J."/>
            <person name="Henrissat B."/>
            <person name="Kuo A."/>
            <person name="Liang C."/>
            <person name="Lipzen A."/>
            <person name="Lutzoni F."/>
            <person name="Magnuson J."/>
            <person name="Mondo S."/>
            <person name="Nolan M."/>
            <person name="Ohm R."/>
            <person name="Pangilinan J."/>
            <person name="Park H.-J."/>
            <person name="Ramirez L."/>
            <person name="Alfaro M."/>
            <person name="Sun H."/>
            <person name="Tritt A."/>
            <person name="Yoshinaga Y."/>
            <person name="Zwiers L.-H."/>
            <person name="Turgeon B."/>
            <person name="Goodwin S."/>
            <person name="Spatafora J."/>
            <person name="Crous P."/>
            <person name="Grigoriev I."/>
        </authorList>
    </citation>
    <scope>NUCLEOTIDE SEQUENCE</scope>
    <source>
        <strain evidence="2">CBS 207.26</strain>
    </source>
</reference>
<evidence type="ECO:0000256" key="1">
    <source>
        <dbReference type="SAM" id="MobiDB-lite"/>
    </source>
</evidence>
<feature type="region of interest" description="Disordered" evidence="1">
    <location>
        <begin position="1"/>
        <end position="57"/>
    </location>
</feature>
<dbReference type="OrthoDB" id="3795156at2759"/>
<dbReference type="AlphaFoldDB" id="A0A6A6DLR9"/>
<dbReference type="Proteomes" id="UP000800200">
    <property type="component" value="Unassembled WGS sequence"/>
</dbReference>
<evidence type="ECO:0000313" key="3">
    <source>
        <dbReference type="Proteomes" id="UP000800200"/>
    </source>
</evidence>
<gene>
    <name evidence="2" type="ORF">K469DRAFT_500516</name>
</gene>
<proteinExistence type="predicted"/>
<organism evidence="2 3">
    <name type="scientific">Zopfia rhizophila CBS 207.26</name>
    <dbReference type="NCBI Taxonomy" id="1314779"/>
    <lineage>
        <taxon>Eukaryota</taxon>
        <taxon>Fungi</taxon>
        <taxon>Dikarya</taxon>
        <taxon>Ascomycota</taxon>
        <taxon>Pezizomycotina</taxon>
        <taxon>Dothideomycetes</taxon>
        <taxon>Dothideomycetes incertae sedis</taxon>
        <taxon>Zopfiaceae</taxon>
        <taxon>Zopfia</taxon>
    </lineage>
</organism>